<dbReference type="PANTHER" id="PTHR43304:SF1">
    <property type="entry name" value="PAC DOMAIN-CONTAINING PROTEIN"/>
    <property type="match status" value="1"/>
</dbReference>
<name>A0A0M9CII4_9FLAO</name>
<dbReference type="PATRIC" id="fig|1300348.6.peg.2420"/>
<dbReference type="Gene3D" id="3.30.565.10">
    <property type="entry name" value="Histidine kinase-like ATPase, C-terminal domain"/>
    <property type="match status" value="1"/>
</dbReference>
<dbReference type="InterPro" id="IPR029016">
    <property type="entry name" value="GAF-like_dom_sf"/>
</dbReference>
<dbReference type="SUPFAM" id="SSF47384">
    <property type="entry name" value="Homodimeric domain of signal transducing histidine kinase"/>
    <property type="match status" value="1"/>
</dbReference>
<dbReference type="InterPro" id="IPR003661">
    <property type="entry name" value="HisK_dim/P_dom"/>
</dbReference>
<dbReference type="PRINTS" id="PR00344">
    <property type="entry name" value="BCTRLSENSOR"/>
</dbReference>
<keyword evidence="6" id="KW-0175">Coiled coil</keyword>
<dbReference type="InterPro" id="IPR036890">
    <property type="entry name" value="HATPase_C_sf"/>
</dbReference>
<evidence type="ECO:0000313" key="12">
    <source>
        <dbReference type="Proteomes" id="UP000037716"/>
    </source>
</evidence>
<evidence type="ECO:0000256" key="4">
    <source>
        <dbReference type="ARBA" id="ARBA00022679"/>
    </source>
</evidence>
<evidence type="ECO:0000256" key="3">
    <source>
        <dbReference type="ARBA" id="ARBA00022553"/>
    </source>
</evidence>
<dbReference type="InterPro" id="IPR000700">
    <property type="entry name" value="PAS-assoc_C"/>
</dbReference>
<dbReference type="InterPro" id="IPR052162">
    <property type="entry name" value="Sensor_kinase/Photoreceptor"/>
</dbReference>
<feature type="domain" description="Histidine kinase" evidence="7">
    <location>
        <begin position="360"/>
        <end position="567"/>
    </location>
</feature>
<dbReference type="SMART" id="SM00387">
    <property type="entry name" value="HATPase_c"/>
    <property type="match status" value="1"/>
</dbReference>
<dbReference type="PROSITE" id="PS50112">
    <property type="entry name" value="PAS"/>
    <property type="match status" value="1"/>
</dbReference>
<dbReference type="Gene3D" id="3.30.450.20">
    <property type="entry name" value="PAS domain"/>
    <property type="match status" value="1"/>
</dbReference>
<evidence type="ECO:0000313" key="13">
    <source>
        <dbReference type="Proteomes" id="UP000183071"/>
    </source>
</evidence>
<dbReference type="Gene3D" id="3.30.450.40">
    <property type="match status" value="1"/>
</dbReference>
<dbReference type="InterPro" id="IPR001610">
    <property type="entry name" value="PAC"/>
</dbReference>
<gene>
    <name evidence="10" type="ORF">I602_2419</name>
    <name evidence="11" type="ORF">SAMN05444353_2193</name>
</gene>
<reference evidence="10 12" key="1">
    <citation type="submission" date="2015-07" db="EMBL/GenBank/DDBJ databases">
        <title>Genome of Polaribacter dokdonenesis DSW-5, isolated from seawater off Dokdo in Korea.</title>
        <authorList>
            <person name="Yoon K."/>
            <person name="Song J.Y."/>
            <person name="Kim J.F."/>
        </authorList>
    </citation>
    <scope>NUCLEOTIDE SEQUENCE [LARGE SCALE GENOMIC DNA]</scope>
    <source>
        <strain evidence="10 12">DSW-5</strain>
    </source>
</reference>
<dbReference type="AlphaFoldDB" id="A0A0M9CII4"/>
<dbReference type="InterPro" id="IPR000014">
    <property type="entry name" value="PAS"/>
</dbReference>
<dbReference type="Pfam" id="PF01590">
    <property type="entry name" value="GAF"/>
    <property type="match status" value="1"/>
</dbReference>
<evidence type="ECO:0000259" key="8">
    <source>
        <dbReference type="PROSITE" id="PS50112"/>
    </source>
</evidence>
<dbReference type="STRING" id="1300348.I602_2419"/>
<evidence type="ECO:0000259" key="9">
    <source>
        <dbReference type="PROSITE" id="PS50113"/>
    </source>
</evidence>
<feature type="domain" description="PAC" evidence="9">
    <location>
        <begin position="127"/>
        <end position="179"/>
    </location>
</feature>
<dbReference type="NCBIfam" id="TIGR00229">
    <property type="entry name" value="sensory_box"/>
    <property type="match status" value="1"/>
</dbReference>
<keyword evidence="3" id="KW-0597">Phosphoprotein</keyword>
<evidence type="ECO:0000256" key="6">
    <source>
        <dbReference type="SAM" id="Coils"/>
    </source>
</evidence>
<keyword evidence="13" id="KW-1185">Reference proteome</keyword>
<dbReference type="SMART" id="SM00388">
    <property type="entry name" value="HisKA"/>
    <property type="match status" value="1"/>
</dbReference>
<dbReference type="InterPro" id="IPR035965">
    <property type="entry name" value="PAS-like_dom_sf"/>
</dbReference>
<protein>
    <recommendedName>
        <fullName evidence="2">histidine kinase</fullName>
        <ecNumber evidence="2">2.7.13.3</ecNumber>
    </recommendedName>
</protein>
<dbReference type="Pfam" id="PF08447">
    <property type="entry name" value="PAS_3"/>
    <property type="match status" value="1"/>
</dbReference>
<dbReference type="InterPro" id="IPR005467">
    <property type="entry name" value="His_kinase_dom"/>
</dbReference>
<dbReference type="InterPro" id="IPR013655">
    <property type="entry name" value="PAS_fold_3"/>
</dbReference>
<dbReference type="Proteomes" id="UP000037716">
    <property type="component" value="Unassembled WGS sequence"/>
</dbReference>
<feature type="domain" description="PAS" evidence="8">
    <location>
        <begin position="55"/>
        <end position="124"/>
    </location>
</feature>
<dbReference type="RefSeq" id="WP_053974927.1">
    <property type="nucleotide sequence ID" value="NZ_FNUE01000002.1"/>
</dbReference>
<keyword evidence="5 10" id="KW-0418">Kinase</keyword>
<dbReference type="GO" id="GO:0000155">
    <property type="term" value="F:phosphorelay sensor kinase activity"/>
    <property type="evidence" value="ECO:0007669"/>
    <property type="project" value="InterPro"/>
</dbReference>
<dbReference type="InterPro" id="IPR003018">
    <property type="entry name" value="GAF"/>
</dbReference>
<dbReference type="Pfam" id="PF00512">
    <property type="entry name" value="HisKA"/>
    <property type="match status" value="1"/>
</dbReference>
<dbReference type="InterPro" id="IPR004358">
    <property type="entry name" value="Sig_transdc_His_kin-like_C"/>
</dbReference>
<evidence type="ECO:0000256" key="1">
    <source>
        <dbReference type="ARBA" id="ARBA00000085"/>
    </source>
</evidence>
<dbReference type="PROSITE" id="PS50113">
    <property type="entry name" value="PAC"/>
    <property type="match status" value="1"/>
</dbReference>
<comment type="catalytic activity">
    <reaction evidence="1">
        <text>ATP + protein L-histidine = ADP + protein N-phospho-L-histidine.</text>
        <dbReference type="EC" id="2.7.13.3"/>
    </reaction>
</comment>
<accession>A0A0M9CII4</accession>
<dbReference type="SUPFAM" id="SSF55874">
    <property type="entry name" value="ATPase domain of HSP90 chaperone/DNA topoisomerase II/histidine kinase"/>
    <property type="match status" value="1"/>
</dbReference>
<dbReference type="Gene3D" id="1.10.287.130">
    <property type="match status" value="1"/>
</dbReference>
<evidence type="ECO:0000256" key="2">
    <source>
        <dbReference type="ARBA" id="ARBA00012438"/>
    </source>
</evidence>
<dbReference type="PROSITE" id="PS50109">
    <property type="entry name" value="HIS_KIN"/>
    <property type="match status" value="1"/>
</dbReference>
<feature type="coiled-coil region" evidence="6">
    <location>
        <begin position="324"/>
        <end position="360"/>
    </location>
</feature>
<organism evidence="10 12">
    <name type="scientific">Polaribacter dokdonensis DSW-5</name>
    <dbReference type="NCBI Taxonomy" id="1300348"/>
    <lineage>
        <taxon>Bacteria</taxon>
        <taxon>Pseudomonadati</taxon>
        <taxon>Bacteroidota</taxon>
        <taxon>Flavobacteriia</taxon>
        <taxon>Flavobacteriales</taxon>
        <taxon>Flavobacteriaceae</taxon>
    </lineage>
</organism>
<dbReference type="SMART" id="SM00086">
    <property type="entry name" value="PAC"/>
    <property type="match status" value="1"/>
</dbReference>
<dbReference type="CDD" id="cd00130">
    <property type="entry name" value="PAS"/>
    <property type="match status" value="1"/>
</dbReference>
<dbReference type="SUPFAM" id="SSF55785">
    <property type="entry name" value="PYP-like sensor domain (PAS domain)"/>
    <property type="match status" value="1"/>
</dbReference>
<reference evidence="11 13" key="2">
    <citation type="submission" date="2016-10" db="EMBL/GenBank/DDBJ databases">
        <authorList>
            <person name="Varghese N."/>
            <person name="Submissions S."/>
        </authorList>
    </citation>
    <scope>NUCLEOTIDE SEQUENCE [LARGE SCALE GENOMIC DNA]</scope>
    <source>
        <strain evidence="11 13">DSW-5</strain>
    </source>
</reference>
<dbReference type="Pfam" id="PF02518">
    <property type="entry name" value="HATPase_c"/>
    <property type="match status" value="1"/>
</dbReference>
<comment type="caution">
    <text evidence="10">The sequence shown here is derived from an EMBL/GenBank/DDBJ whole genome shotgun (WGS) entry which is preliminary data.</text>
</comment>
<dbReference type="PANTHER" id="PTHR43304">
    <property type="entry name" value="PHYTOCHROME-LIKE PROTEIN CPH1"/>
    <property type="match status" value="1"/>
</dbReference>
<evidence type="ECO:0000313" key="11">
    <source>
        <dbReference type="EMBL" id="SEE53511.1"/>
    </source>
</evidence>
<dbReference type="EMBL" id="FNUE01000002">
    <property type="protein sequence ID" value="SEE53511.1"/>
    <property type="molecule type" value="Genomic_DNA"/>
</dbReference>
<dbReference type="SUPFAM" id="SSF55781">
    <property type="entry name" value="GAF domain-like"/>
    <property type="match status" value="1"/>
</dbReference>
<evidence type="ECO:0000256" key="5">
    <source>
        <dbReference type="ARBA" id="ARBA00022777"/>
    </source>
</evidence>
<sequence>MSKEKEEILTRALNRQKKARLQAEKILEDKSRELYNTSIELKEVNAKLESLLDEKNSQLQGVFENINDAYLVMDLEGNVIKMNDVAENFFGFNLEKEKVNVVDLIYNEDYTYAMTSFAELTEKGRFADYNARIITQTNDVKWVNINASIIFDKDNNPIAAQGIIRDVTAQREKQYVLDLINDTAKSILGKEDVNEISWEITNKITNYLKTDNCVVYLLDNENQFLEPIAAYHVNKLNDRRKVALGEGIIGAVAASSISEIIHDTSLDSRYISIDKDRLSEISVPIINDKKVIGVIDAKHAQKNYFHQEHIKTLESIANLVAMQLKSALNLRERKKAERDNAELLSKLEKSNEELKEYAHIVSHDLKSPLRSISALTSWIKMDNMQHFNKDSLQNFDDIDITLEKMETLISDVLKFSSLDSKVDEEQEVDLDVLVKEVIHMLYIPINITIDVKDTLPKIKGDKIKFQQLFQNLIGNAIKFNDKDNGFIHINVEEQKSFYKFTIKDNGIGIEKKNFDKIFKIFQSLKKSENSSGIGLSIVKKIVDIYKGEIWLESEINEGTTFHFTLKK</sequence>
<dbReference type="EMBL" id="LGBR01000001">
    <property type="protein sequence ID" value="KOY52859.1"/>
    <property type="molecule type" value="Genomic_DNA"/>
</dbReference>
<feature type="coiled-coil region" evidence="6">
    <location>
        <begin position="13"/>
        <end position="54"/>
    </location>
</feature>
<proteinExistence type="predicted"/>
<dbReference type="InterPro" id="IPR003594">
    <property type="entry name" value="HATPase_dom"/>
</dbReference>
<keyword evidence="4" id="KW-0808">Transferase</keyword>
<dbReference type="OrthoDB" id="9781208at2"/>
<dbReference type="EC" id="2.7.13.3" evidence="2"/>
<dbReference type="Proteomes" id="UP000183071">
    <property type="component" value="Unassembled WGS sequence"/>
</dbReference>
<dbReference type="CDD" id="cd00082">
    <property type="entry name" value="HisKA"/>
    <property type="match status" value="1"/>
</dbReference>
<evidence type="ECO:0000259" key="7">
    <source>
        <dbReference type="PROSITE" id="PS50109"/>
    </source>
</evidence>
<dbReference type="SMART" id="SM00065">
    <property type="entry name" value="GAF"/>
    <property type="match status" value="1"/>
</dbReference>
<dbReference type="InterPro" id="IPR036097">
    <property type="entry name" value="HisK_dim/P_sf"/>
</dbReference>
<evidence type="ECO:0000313" key="10">
    <source>
        <dbReference type="EMBL" id="KOY52859.1"/>
    </source>
</evidence>